<keyword evidence="7" id="KW-1185">Reference proteome</keyword>
<evidence type="ECO:0000313" key="6">
    <source>
        <dbReference type="EMBL" id="CEL56209.1"/>
    </source>
</evidence>
<feature type="compositionally biased region" description="Acidic residues" evidence="3">
    <location>
        <begin position="119"/>
        <end position="131"/>
    </location>
</feature>
<dbReference type="GO" id="GO:0000462">
    <property type="term" value="P:maturation of SSU-rRNA from tricistronic rRNA transcript (SSU-rRNA, 5.8S rRNA, LSU-rRNA)"/>
    <property type="evidence" value="ECO:0007669"/>
    <property type="project" value="TreeGrafter"/>
</dbReference>
<proteinExistence type="inferred from homology"/>
<evidence type="ECO:0000313" key="7">
    <source>
        <dbReference type="Proteomes" id="UP000059188"/>
    </source>
</evidence>
<reference evidence="6 7" key="1">
    <citation type="submission" date="2014-11" db="EMBL/GenBank/DDBJ databases">
        <authorList>
            <person name="Wibberg Daniel"/>
        </authorList>
    </citation>
    <scope>NUCLEOTIDE SEQUENCE [LARGE SCALE GENOMIC DNA]</scope>
    <source>
        <strain evidence="6">Rhizoctonia solani AG1-IB 7/3/14</strain>
    </source>
</reference>
<comment type="similarity">
    <text evidence="1">Belongs to the AATF family.</text>
</comment>
<name>A0A0B7FH11_THACB</name>
<dbReference type="OrthoDB" id="5783963at2759"/>
<dbReference type="InterPro" id="IPR025160">
    <property type="entry name" value="AATF"/>
</dbReference>
<dbReference type="Pfam" id="PF13339">
    <property type="entry name" value="AATF-Che1"/>
    <property type="match status" value="1"/>
</dbReference>
<dbReference type="InterPro" id="IPR039223">
    <property type="entry name" value="AATF/Bfr2"/>
</dbReference>
<organism evidence="6 7">
    <name type="scientific">Thanatephorus cucumeris (strain AG1-IB / isolate 7/3/14)</name>
    <name type="common">Lettuce bottom rot fungus</name>
    <name type="synonym">Rhizoctonia solani</name>
    <dbReference type="NCBI Taxonomy" id="1108050"/>
    <lineage>
        <taxon>Eukaryota</taxon>
        <taxon>Fungi</taxon>
        <taxon>Dikarya</taxon>
        <taxon>Basidiomycota</taxon>
        <taxon>Agaricomycotina</taxon>
        <taxon>Agaricomycetes</taxon>
        <taxon>Cantharellales</taxon>
        <taxon>Ceratobasidiaceae</taxon>
        <taxon>Rhizoctonia</taxon>
        <taxon>Rhizoctonia solani AG-1</taxon>
    </lineage>
</organism>
<feature type="region of interest" description="Disordered" evidence="3">
    <location>
        <begin position="1"/>
        <end position="148"/>
    </location>
</feature>
<evidence type="ECO:0000256" key="3">
    <source>
        <dbReference type="SAM" id="MobiDB-lite"/>
    </source>
</evidence>
<sequence>MSPLSLAEQIAQLEDTAPPDVDIERVDGGFGEEAEDNDLTAGRGHYLDVGASSLRKQQNALVDPKYEGVRTSRSQLYEFDDVTDEDVEGGSTAGETEEDSEESVAKDEENINKSHSISEDEEEQSEGDSDDESVHSQSSDAAPDHTTDNLTAALKKSREVDKDKGRAIIQQRALWDSLLETRIRLQKAATATNRLPHPNDLAPYVTSENGRAAVHSLLREVLSFSDELLTLRKRLAQVNEPEIEVPPSKKRKIDFEDENFERESADATVAAVEMDAVYHPACVRTLQKWSNKIAAVTPASLSARSGRSFRGGGATRSTVELVQDALGESGAKAVGRTRVRRSAGARIGAQVSLEADGAEGDAEVFDDLDFYQALLRDVIDSRTGAEDDWMVRQRMKKAKKVVDTKASKGRKLRYEVHEKLQNFMVPVPTATWHEEQIDELFANLLGKEIGRIDPVPA</sequence>
<dbReference type="STRING" id="1108050.A0A0B7FH11"/>
<feature type="domain" description="AATF leucine zipper-containing" evidence="5">
    <location>
        <begin position="161"/>
        <end position="292"/>
    </location>
</feature>
<feature type="compositionally biased region" description="Acidic residues" evidence="3">
    <location>
        <begin position="78"/>
        <end position="88"/>
    </location>
</feature>
<feature type="compositionally biased region" description="Basic and acidic residues" evidence="3">
    <location>
        <begin position="103"/>
        <end position="118"/>
    </location>
</feature>
<dbReference type="GO" id="GO:0005730">
    <property type="term" value="C:nucleolus"/>
    <property type="evidence" value="ECO:0007669"/>
    <property type="project" value="TreeGrafter"/>
</dbReference>
<dbReference type="PANTHER" id="PTHR15565">
    <property type="entry name" value="AATF PROTEIN APOPTOSIS ANTAGONIZING TRANSCRIPTION FACTOR"/>
    <property type="match status" value="1"/>
</dbReference>
<dbReference type="PANTHER" id="PTHR15565:SF0">
    <property type="entry name" value="PROTEIN AATF"/>
    <property type="match status" value="1"/>
</dbReference>
<protein>
    <recommendedName>
        <fullName evidence="2">Protein BFR2</fullName>
    </recommendedName>
</protein>
<evidence type="ECO:0000259" key="5">
    <source>
        <dbReference type="Pfam" id="PF13339"/>
    </source>
</evidence>
<dbReference type="Pfam" id="PF08164">
    <property type="entry name" value="TRAUB"/>
    <property type="match status" value="1"/>
</dbReference>
<dbReference type="AlphaFoldDB" id="A0A0B7FH11"/>
<dbReference type="InterPro" id="IPR012617">
    <property type="entry name" value="AATF_C"/>
</dbReference>
<accession>A0A0B7FH11</accession>
<evidence type="ECO:0000256" key="2">
    <source>
        <dbReference type="ARBA" id="ARBA00013850"/>
    </source>
</evidence>
<evidence type="ECO:0000259" key="4">
    <source>
        <dbReference type="Pfam" id="PF08164"/>
    </source>
</evidence>
<evidence type="ECO:0000256" key="1">
    <source>
        <dbReference type="ARBA" id="ARBA00008966"/>
    </source>
</evidence>
<feature type="domain" description="Apoptosis-antagonizing transcription factor C-terminal" evidence="4">
    <location>
        <begin position="371"/>
        <end position="445"/>
    </location>
</feature>
<gene>
    <name evidence="6" type="ORF">RSOLAG1IB_07625</name>
</gene>
<dbReference type="EMBL" id="LN679120">
    <property type="protein sequence ID" value="CEL56209.1"/>
    <property type="molecule type" value="Genomic_DNA"/>
</dbReference>
<dbReference type="Proteomes" id="UP000059188">
    <property type="component" value="Unassembled WGS sequence"/>
</dbReference>